<evidence type="ECO:0000256" key="1">
    <source>
        <dbReference type="SAM" id="MobiDB-lite"/>
    </source>
</evidence>
<keyword evidence="2" id="KW-0472">Membrane</keyword>
<gene>
    <name evidence="3" type="ORF">T12_7053</name>
</gene>
<protein>
    <submittedName>
        <fullName evidence="3">Uncharacterized protein</fullName>
    </submittedName>
</protein>
<organism evidence="3 4">
    <name type="scientific">Trichinella patagoniensis</name>
    <dbReference type="NCBI Taxonomy" id="990121"/>
    <lineage>
        <taxon>Eukaryota</taxon>
        <taxon>Metazoa</taxon>
        <taxon>Ecdysozoa</taxon>
        <taxon>Nematoda</taxon>
        <taxon>Enoplea</taxon>
        <taxon>Dorylaimia</taxon>
        <taxon>Trichinellida</taxon>
        <taxon>Trichinellidae</taxon>
        <taxon>Trichinella</taxon>
    </lineage>
</organism>
<evidence type="ECO:0000313" key="3">
    <source>
        <dbReference type="EMBL" id="KRY10235.1"/>
    </source>
</evidence>
<evidence type="ECO:0000256" key="2">
    <source>
        <dbReference type="SAM" id="Phobius"/>
    </source>
</evidence>
<feature type="region of interest" description="Disordered" evidence="1">
    <location>
        <begin position="235"/>
        <end position="256"/>
    </location>
</feature>
<keyword evidence="4" id="KW-1185">Reference proteome</keyword>
<accession>A0A0V0ZCV0</accession>
<feature type="transmembrane region" description="Helical" evidence="2">
    <location>
        <begin position="172"/>
        <end position="194"/>
    </location>
</feature>
<evidence type="ECO:0000313" key="4">
    <source>
        <dbReference type="Proteomes" id="UP000054783"/>
    </source>
</evidence>
<keyword evidence="2" id="KW-0812">Transmembrane</keyword>
<keyword evidence="2" id="KW-1133">Transmembrane helix</keyword>
<dbReference type="EMBL" id="JYDQ01000238">
    <property type="protein sequence ID" value="KRY10235.1"/>
    <property type="molecule type" value="Genomic_DNA"/>
</dbReference>
<comment type="caution">
    <text evidence="3">The sequence shown here is derived from an EMBL/GenBank/DDBJ whole genome shotgun (WGS) entry which is preliminary data.</text>
</comment>
<dbReference type="AlphaFoldDB" id="A0A0V0ZCV0"/>
<proteinExistence type="predicted"/>
<reference evidence="3 4" key="1">
    <citation type="submission" date="2015-01" db="EMBL/GenBank/DDBJ databases">
        <title>Evolution of Trichinella species and genotypes.</title>
        <authorList>
            <person name="Korhonen P.K."/>
            <person name="Edoardo P."/>
            <person name="Giuseppe L.R."/>
            <person name="Gasser R.B."/>
        </authorList>
    </citation>
    <scope>NUCLEOTIDE SEQUENCE [LARGE SCALE GENOMIC DNA]</scope>
    <source>
        <strain evidence="3">ISS2496</strain>
    </source>
</reference>
<sequence>MAFPDQCMERTGDAGNRPIGMEKAISSQSLSATSTCQQLDAKTSVLDHFASGSASSVSSMCGMGRASTRVAQATAIKTAVSSCLSSFRESLLNSRIHRWTGSLQFSPVLDYGCATAASVLSVSASGLPDTLPLILYPGETRHKANQNISTVIARRRRAVVNRRVFCADLSSAWLLLAQFPLLLGLRFAGNIIVITRQIKQDGTRTQCDYANSPHPFHSTLTSLFLPPVALQKGERDTQLRDSQSGRYRPLGVDGTL</sequence>
<name>A0A0V0ZCV0_9BILA</name>
<dbReference type="Proteomes" id="UP000054783">
    <property type="component" value="Unassembled WGS sequence"/>
</dbReference>